<feature type="transmembrane region" description="Helical" evidence="5">
    <location>
        <begin position="114"/>
        <end position="133"/>
    </location>
</feature>
<protein>
    <recommendedName>
        <fullName evidence="7">MAPEG family protein</fullName>
    </recommendedName>
</protein>
<feature type="transmembrane region" description="Helical" evidence="5">
    <location>
        <begin position="6"/>
        <end position="25"/>
    </location>
</feature>
<comment type="subcellular location">
    <subcellularLocation>
        <location evidence="1">Membrane</location>
    </subcellularLocation>
</comment>
<dbReference type="InterPro" id="IPR023352">
    <property type="entry name" value="MAPEG-like_dom_sf"/>
</dbReference>
<reference evidence="6" key="1">
    <citation type="submission" date="2018-06" db="EMBL/GenBank/DDBJ databases">
        <authorList>
            <person name="Zhirakovskaya E."/>
        </authorList>
    </citation>
    <scope>NUCLEOTIDE SEQUENCE</scope>
</reference>
<dbReference type="SUPFAM" id="SSF161084">
    <property type="entry name" value="MAPEG domain-like"/>
    <property type="match status" value="1"/>
</dbReference>
<gene>
    <name evidence="6" type="ORF">MNBD_GAMMA09-1615</name>
</gene>
<evidence type="ECO:0000256" key="2">
    <source>
        <dbReference type="ARBA" id="ARBA00022692"/>
    </source>
</evidence>
<evidence type="ECO:0000313" key="6">
    <source>
        <dbReference type="EMBL" id="VAW70281.1"/>
    </source>
</evidence>
<proteinExistence type="predicted"/>
<accession>A0A3B0XRV9</accession>
<dbReference type="PANTHER" id="PTHR35371">
    <property type="entry name" value="INNER MEMBRANE PROTEIN"/>
    <property type="match status" value="1"/>
</dbReference>
<sequence length="134" mass="15331">MLSHELYWLSLVILFTSLMWIPYILNRMSEMGIWPALYNPQPDTRPKAQWAERMMRAHENAVENLVVFAPLVILTEIAQLQSSTSSFAVMLYFYARLIHFIAFTFAVPLIRVPAFIAGFIAQLLLALSLLNTAV</sequence>
<name>A0A3B0XRV9_9ZZZZ</name>
<keyword evidence="2 5" id="KW-0812">Transmembrane</keyword>
<evidence type="ECO:0008006" key="7">
    <source>
        <dbReference type="Google" id="ProtNLM"/>
    </source>
</evidence>
<dbReference type="AlphaFoldDB" id="A0A3B0XRV9"/>
<dbReference type="Pfam" id="PF01124">
    <property type="entry name" value="MAPEG"/>
    <property type="match status" value="1"/>
</dbReference>
<evidence type="ECO:0000256" key="4">
    <source>
        <dbReference type="ARBA" id="ARBA00023136"/>
    </source>
</evidence>
<evidence type="ECO:0000256" key="1">
    <source>
        <dbReference type="ARBA" id="ARBA00004370"/>
    </source>
</evidence>
<dbReference type="InterPro" id="IPR001129">
    <property type="entry name" value="Membr-assoc_MAPEG"/>
</dbReference>
<dbReference type="EMBL" id="UOFI01000190">
    <property type="protein sequence ID" value="VAW70281.1"/>
    <property type="molecule type" value="Genomic_DNA"/>
</dbReference>
<dbReference type="Gene3D" id="1.20.120.550">
    <property type="entry name" value="Membrane associated eicosanoid/glutathione metabolism-like domain"/>
    <property type="match status" value="1"/>
</dbReference>
<dbReference type="PANTHER" id="PTHR35371:SF1">
    <property type="entry name" value="BLR7753 PROTEIN"/>
    <property type="match status" value="1"/>
</dbReference>
<keyword evidence="4 5" id="KW-0472">Membrane</keyword>
<evidence type="ECO:0000256" key="3">
    <source>
        <dbReference type="ARBA" id="ARBA00022989"/>
    </source>
</evidence>
<dbReference type="GO" id="GO:0016020">
    <property type="term" value="C:membrane"/>
    <property type="evidence" value="ECO:0007669"/>
    <property type="project" value="UniProtKB-SubCell"/>
</dbReference>
<organism evidence="6">
    <name type="scientific">hydrothermal vent metagenome</name>
    <dbReference type="NCBI Taxonomy" id="652676"/>
    <lineage>
        <taxon>unclassified sequences</taxon>
        <taxon>metagenomes</taxon>
        <taxon>ecological metagenomes</taxon>
    </lineage>
</organism>
<feature type="transmembrane region" description="Helical" evidence="5">
    <location>
        <begin position="87"/>
        <end position="107"/>
    </location>
</feature>
<evidence type="ECO:0000256" key="5">
    <source>
        <dbReference type="SAM" id="Phobius"/>
    </source>
</evidence>
<keyword evidence="3 5" id="KW-1133">Transmembrane helix</keyword>